<feature type="transmembrane region" description="Helical" evidence="1">
    <location>
        <begin position="159"/>
        <end position="177"/>
    </location>
</feature>
<accession>A0A6G7IXS5</accession>
<evidence type="ECO:0000313" key="3">
    <source>
        <dbReference type="Proteomes" id="UP000502928"/>
    </source>
</evidence>
<keyword evidence="3" id="KW-1185">Reference proteome</keyword>
<dbReference type="AlphaFoldDB" id="A0A6G7IXS5"/>
<evidence type="ECO:0000313" key="2">
    <source>
        <dbReference type="EMBL" id="QII43189.1"/>
    </source>
</evidence>
<dbReference type="RefSeq" id="WP_166246909.1">
    <property type="nucleotide sequence ID" value="NZ_CP049616.1"/>
</dbReference>
<dbReference type="EMBL" id="CP049616">
    <property type="protein sequence ID" value="QII43189.1"/>
    <property type="molecule type" value="Genomic_DNA"/>
</dbReference>
<name>A0A6G7IXS5_9FLAO</name>
<keyword evidence="1" id="KW-0472">Membrane</keyword>
<keyword evidence="1" id="KW-1133">Transmembrane helix</keyword>
<dbReference type="KEGG" id="mut:GVT53_00270"/>
<protein>
    <submittedName>
        <fullName evidence="2">Uncharacterized protein</fullName>
    </submittedName>
</protein>
<proteinExistence type="predicted"/>
<evidence type="ECO:0000256" key="1">
    <source>
        <dbReference type="SAM" id="Phobius"/>
    </source>
</evidence>
<sequence>MNLFKTKNERIKDILIDFVYDHCYNEIVQRMEGDGSSITYDDPSALKEPRTERFVEQLTNSKQFRAYYTTRGTEFCQIISNKQELAFGLSKRLQNSGFKIGNKLDKQVQKVRKELIMKSYFIEGNPIKSKIKLTEKGLRHYLDGKSFEDQYLNRRNSNIAIVVSIFSILIAIASLFIKRID</sequence>
<organism evidence="2 3">
    <name type="scientific">Flagellimonas oceani</name>
    <dbReference type="NCBI Taxonomy" id="2698672"/>
    <lineage>
        <taxon>Bacteria</taxon>
        <taxon>Pseudomonadati</taxon>
        <taxon>Bacteroidota</taxon>
        <taxon>Flavobacteriia</taxon>
        <taxon>Flavobacteriales</taxon>
        <taxon>Flavobacteriaceae</taxon>
        <taxon>Flagellimonas</taxon>
    </lineage>
</organism>
<reference evidence="2 3" key="1">
    <citation type="submission" date="2020-02" db="EMBL/GenBank/DDBJ databases">
        <title>Complete genome of Muricauda sp. 501str8.</title>
        <authorList>
            <person name="Dong B."/>
            <person name="Zhu S."/>
            <person name="Yang J."/>
            <person name="Chen J."/>
        </authorList>
    </citation>
    <scope>NUCLEOTIDE SEQUENCE [LARGE SCALE GENOMIC DNA]</scope>
    <source>
        <strain evidence="2 3">501str8</strain>
    </source>
</reference>
<gene>
    <name evidence="2" type="ORF">GVT53_00270</name>
</gene>
<dbReference type="Proteomes" id="UP000502928">
    <property type="component" value="Chromosome"/>
</dbReference>
<keyword evidence="1" id="KW-0812">Transmembrane</keyword>